<evidence type="ECO:0000313" key="2">
    <source>
        <dbReference type="EMBL" id="MBP1937638.1"/>
    </source>
</evidence>
<evidence type="ECO:0000256" key="1">
    <source>
        <dbReference type="SAM" id="Phobius"/>
    </source>
</evidence>
<keyword evidence="1" id="KW-0472">Membrane</keyword>
<proteinExistence type="predicted"/>
<feature type="transmembrane region" description="Helical" evidence="1">
    <location>
        <begin position="5"/>
        <end position="24"/>
    </location>
</feature>
<dbReference type="Proteomes" id="UP001519273">
    <property type="component" value="Unassembled WGS sequence"/>
</dbReference>
<keyword evidence="1" id="KW-0812">Transmembrane</keyword>
<name>A0ABS4H530_9BACL</name>
<comment type="caution">
    <text evidence="2">The sequence shown here is derived from an EMBL/GenBank/DDBJ whole genome shotgun (WGS) entry which is preliminary data.</text>
</comment>
<feature type="transmembrane region" description="Helical" evidence="1">
    <location>
        <begin position="62"/>
        <end position="95"/>
    </location>
</feature>
<feature type="transmembrane region" description="Helical" evidence="1">
    <location>
        <begin position="30"/>
        <end position="50"/>
    </location>
</feature>
<protein>
    <submittedName>
        <fullName evidence="2">Apolipoprotein N-acyltransferase</fullName>
    </submittedName>
</protein>
<gene>
    <name evidence="2" type="ORF">J2Z20_002551</name>
</gene>
<keyword evidence="3" id="KW-1185">Reference proteome</keyword>
<accession>A0ABS4H530</accession>
<evidence type="ECO:0000313" key="3">
    <source>
        <dbReference type="Proteomes" id="UP001519273"/>
    </source>
</evidence>
<sequence length="105" mass="11816">MKRVILTLVIGFMFSSVILAVFFFSETLYGLPALNLIACIVLGLIQLLLSQLTSRYSSKLNFVVYLCVALGGLLCLGFDWRLVIFGVVYGVSYFISELMVRKFMQ</sequence>
<dbReference type="EMBL" id="JAGGKP010000006">
    <property type="protein sequence ID" value="MBP1937638.1"/>
    <property type="molecule type" value="Genomic_DNA"/>
</dbReference>
<reference evidence="2 3" key="1">
    <citation type="submission" date="2021-03" db="EMBL/GenBank/DDBJ databases">
        <title>Genomic Encyclopedia of Type Strains, Phase IV (KMG-IV): sequencing the most valuable type-strain genomes for metagenomic binning, comparative biology and taxonomic classification.</title>
        <authorList>
            <person name="Goeker M."/>
        </authorList>
    </citation>
    <scope>NUCLEOTIDE SEQUENCE [LARGE SCALE GENOMIC DNA]</scope>
    <source>
        <strain evidence="2 3">DSM 23491</strain>
    </source>
</reference>
<organism evidence="2 3">
    <name type="scientific">Paenibacillus sediminis</name>
    <dbReference type="NCBI Taxonomy" id="664909"/>
    <lineage>
        <taxon>Bacteria</taxon>
        <taxon>Bacillati</taxon>
        <taxon>Bacillota</taxon>
        <taxon>Bacilli</taxon>
        <taxon>Bacillales</taxon>
        <taxon>Paenibacillaceae</taxon>
        <taxon>Paenibacillus</taxon>
    </lineage>
</organism>
<keyword evidence="1" id="KW-1133">Transmembrane helix</keyword>